<dbReference type="RefSeq" id="WP_112332488.1">
    <property type="nucleotide sequence ID" value="NZ_QLYR01000003.1"/>
</dbReference>
<dbReference type="GO" id="GO:0016757">
    <property type="term" value="F:glycosyltransferase activity"/>
    <property type="evidence" value="ECO:0007669"/>
    <property type="project" value="UniProtKB-KW"/>
</dbReference>
<dbReference type="EMBL" id="QLYR01000003">
    <property type="protein sequence ID" value="RAQ29257.1"/>
    <property type="molecule type" value="Genomic_DNA"/>
</dbReference>
<dbReference type="AlphaFoldDB" id="A0A328UBT6"/>
<evidence type="ECO:0000313" key="2">
    <source>
        <dbReference type="Proteomes" id="UP000249377"/>
    </source>
</evidence>
<accession>A0A328UBT6</accession>
<dbReference type="InterPro" id="IPR029057">
    <property type="entry name" value="PRTase-like"/>
</dbReference>
<reference evidence="1 2" key="1">
    <citation type="submission" date="2018-06" db="EMBL/GenBank/DDBJ databases">
        <title>Noncontiguous genome sequence of Ruminococcaceae bacterium ASD2818.</title>
        <authorList>
            <person name="Chaplin A.V."/>
            <person name="Sokolova S.R."/>
            <person name="Kochetkova T.O."/>
            <person name="Goltsov A.Y."/>
            <person name="Trofimov D.Y."/>
            <person name="Efimov B.A."/>
        </authorList>
    </citation>
    <scope>NUCLEOTIDE SEQUENCE [LARGE SCALE GENOMIC DNA]</scope>
    <source>
        <strain evidence="1 2">ASD2818</strain>
    </source>
</reference>
<gene>
    <name evidence="1" type="ORF">DPQ25_07175</name>
</gene>
<dbReference type="SUPFAM" id="SSF53271">
    <property type="entry name" value="PRTase-like"/>
    <property type="match status" value="1"/>
</dbReference>
<keyword evidence="1" id="KW-0808">Transferase</keyword>
<sequence length="213" mass="23652">MESRSIRIKSRKNKNISIKVIPGHFATNHSHINYYIDMTGIKYHMKAALEAGEALAEKYATNTLIDTIICMDGCEIIGGFLAQALNRSAVMGMSGNNDICVVTPEFNANGQVIFRDNIQPMVWNKNVLLLVASATTGKTINRSLECIKYYGGNIVAISALFSAIEEKQGVRVDAIFTAEDIPNYHTYSFEDCPDCREKHKIDAIVNSYGYSKL</sequence>
<comment type="caution">
    <text evidence="1">The sequence shown here is derived from an EMBL/GenBank/DDBJ whole genome shotgun (WGS) entry which is preliminary data.</text>
</comment>
<protein>
    <submittedName>
        <fullName evidence="1">Orotate phosphoribosyltransferase</fullName>
    </submittedName>
</protein>
<proteinExistence type="predicted"/>
<dbReference type="InterPro" id="IPR000836">
    <property type="entry name" value="PRTase_dom"/>
</dbReference>
<keyword evidence="1" id="KW-0328">Glycosyltransferase</keyword>
<evidence type="ECO:0000313" key="1">
    <source>
        <dbReference type="EMBL" id="RAQ29257.1"/>
    </source>
</evidence>
<dbReference type="CDD" id="cd06223">
    <property type="entry name" value="PRTases_typeI"/>
    <property type="match status" value="1"/>
</dbReference>
<dbReference type="Gene3D" id="3.40.50.2020">
    <property type="match status" value="1"/>
</dbReference>
<dbReference type="Proteomes" id="UP000249377">
    <property type="component" value="Unassembled WGS sequence"/>
</dbReference>
<name>A0A328UBT6_9FIRM</name>
<keyword evidence="2" id="KW-1185">Reference proteome</keyword>
<organism evidence="1 2">
    <name type="scientific">Hydrogeniiclostridium mannosilyticum</name>
    <dbReference type="NCBI Taxonomy" id="2764322"/>
    <lineage>
        <taxon>Bacteria</taxon>
        <taxon>Bacillati</taxon>
        <taxon>Bacillota</taxon>
        <taxon>Clostridia</taxon>
        <taxon>Eubacteriales</taxon>
        <taxon>Acutalibacteraceae</taxon>
        <taxon>Hydrogeniiclostridium</taxon>
    </lineage>
</organism>